<comment type="caution">
    <text evidence="2">The sequence shown here is derived from an EMBL/GenBank/DDBJ whole genome shotgun (WGS) entry which is preliminary data.</text>
</comment>
<dbReference type="InterPro" id="IPR019405">
    <property type="entry name" value="Lactonase_7-beta_prop"/>
</dbReference>
<gene>
    <name evidence="2" type="ORF">HGRIS_014102</name>
</gene>
<accession>A0ABR3JUI3</accession>
<dbReference type="PANTHER" id="PTHR30344:SF4">
    <property type="entry name" value="CYCLASE, PUTATIVE (AFU_ORTHOLOGUE AFUA_6G11580)-RELATED"/>
    <property type="match status" value="1"/>
</dbReference>
<evidence type="ECO:0000313" key="2">
    <source>
        <dbReference type="EMBL" id="KAL0958781.1"/>
    </source>
</evidence>
<dbReference type="SUPFAM" id="SSF50974">
    <property type="entry name" value="Nitrous oxide reductase, N-terminal domain"/>
    <property type="match status" value="1"/>
</dbReference>
<evidence type="ECO:0008006" key="4">
    <source>
        <dbReference type="Google" id="ProtNLM"/>
    </source>
</evidence>
<sequence>MSGMDQDIQATFGASINTTNVLTSTSQPTHHILSGSFRSLSLFLLAFSPVNRSLWHVQTVPAFGPHQYVGLSYKKDRAYTTSWAQPPTLSSWAVIRDPGWHDWQLKHVNTVPITATSSYITIPPPFRHVYSAGGPTGEVHNIDESTGGFGKKVDQLLFVSPHELPTADKTRVALRYGSHAFEFSPHGYAFIPVLGTNTIETYVLVDDGSGRLKHLDSVSSPRPHDGPRHLVVSPDGNTLYVVTEHTNYLDVYSITASGALEHVQSRSLLPAKLRTTEYDGHFRGDTLRLSPSTQDHPAPRYLFATTRGASPETKGWLAAFALGDNGHILGPQYDDDSSNAELGAERWETPTSGGKANAIDVIAMDPNRADDSDAGVWIVLTDDEAVEHGQPGVRVLEWRGWGMGGPQIVAEWPSVDFEAKAGEESMRGGSHAVWLD</sequence>
<reference evidence="3" key="1">
    <citation type="submission" date="2024-06" db="EMBL/GenBank/DDBJ databases">
        <title>Multi-omics analyses provide insights into the biosynthesis of the anticancer antibiotic pleurotin in Hohenbuehelia grisea.</title>
        <authorList>
            <person name="Weaver J.A."/>
            <person name="Alberti F."/>
        </authorList>
    </citation>
    <scope>NUCLEOTIDE SEQUENCE [LARGE SCALE GENOMIC DNA]</scope>
    <source>
        <strain evidence="3">T-177</strain>
    </source>
</reference>
<evidence type="ECO:0000313" key="3">
    <source>
        <dbReference type="Proteomes" id="UP001556367"/>
    </source>
</evidence>
<organism evidence="2 3">
    <name type="scientific">Hohenbuehelia grisea</name>
    <dbReference type="NCBI Taxonomy" id="104357"/>
    <lineage>
        <taxon>Eukaryota</taxon>
        <taxon>Fungi</taxon>
        <taxon>Dikarya</taxon>
        <taxon>Basidiomycota</taxon>
        <taxon>Agaricomycotina</taxon>
        <taxon>Agaricomycetes</taxon>
        <taxon>Agaricomycetidae</taxon>
        <taxon>Agaricales</taxon>
        <taxon>Pleurotineae</taxon>
        <taxon>Pleurotaceae</taxon>
        <taxon>Hohenbuehelia</taxon>
    </lineage>
</organism>
<dbReference type="Proteomes" id="UP001556367">
    <property type="component" value="Unassembled WGS sequence"/>
</dbReference>
<keyword evidence="3" id="KW-1185">Reference proteome</keyword>
<name>A0ABR3JUI3_9AGAR</name>
<dbReference type="Pfam" id="PF10282">
    <property type="entry name" value="Lactonase"/>
    <property type="match status" value="1"/>
</dbReference>
<dbReference type="PANTHER" id="PTHR30344">
    <property type="entry name" value="6-PHOSPHOGLUCONOLACTONASE-RELATED"/>
    <property type="match status" value="1"/>
</dbReference>
<comment type="similarity">
    <text evidence="1">Belongs to the cycloisomerase 2 family.</text>
</comment>
<dbReference type="InterPro" id="IPR015943">
    <property type="entry name" value="WD40/YVTN_repeat-like_dom_sf"/>
</dbReference>
<dbReference type="EMBL" id="JASNQZ010000003">
    <property type="protein sequence ID" value="KAL0958781.1"/>
    <property type="molecule type" value="Genomic_DNA"/>
</dbReference>
<dbReference type="InterPro" id="IPR050282">
    <property type="entry name" value="Cycloisomerase_2"/>
</dbReference>
<protein>
    <recommendedName>
        <fullName evidence="4">3-carboxy-cis,cis-mucoante lactonizing enzyme</fullName>
    </recommendedName>
</protein>
<proteinExistence type="inferred from homology"/>
<evidence type="ECO:0000256" key="1">
    <source>
        <dbReference type="ARBA" id="ARBA00005564"/>
    </source>
</evidence>
<dbReference type="InterPro" id="IPR011045">
    <property type="entry name" value="N2O_reductase_N"/>
</dbReference>
<dbReference type="Gene3D" id="2.130.10.10">
    <property type="entry name" value="YVTN repeat-like/Quinoprotein amine dehydrogenase"/>
    <property type="match status" value="1"/>
</dbReference>